<keyword evidence="2" id="KW-0732">Signal</keyword>
<feature type="chain" id="PRO_5043517195" evidence="2">
    <location>
        <begin position="47"/>
        <end position="599"/>
    </location>
</feature>
<dbReference type="PANTHER" id="PTHR31355:SF7">
    <property type="entry name" value="MICROTUBULE-ASSOCIATED PROTEIN TORTIFOLIA1"/>
    <property type="match status" value="1"/>
</dbReference>
<dbReference type="Proteomes" id="UP001146120">
    <property type="component" value="Unassembled WGS sequence"/>
</dbReference>
<evidence type="ECO:0000313" key="3">
    <source>
        <dbReference type="EMBL" id="DBA04916.1"/>
    </source>
</evidence>
<dbReference type="AlphaFoldDB" id="A0AAV2ZBU4"/>
<dbReference type="InterPro" id="IPR033337">
    <property type="entry name" value="TORTIFOLIA1/SINE1-2"/>
</dbReference>
<evidence type="ECO:0000256" key="2">
    <source>
        <dbReference type="SAM" id="SignalP"/>
    </source>
</evidence>
<dbReference type="PANTHER" id="PTHR31355">
    <property type="entry name" value="MICROTUBULE-ASSOCIATED PROTEIN TORTIFOLIA1"/>
    <property type="match status" value="1"/>
</dbReference>
<keyword evidence="4" id="KW-1185">Reference proteome</keyword>
<sequence>MDLQWPALRNILMKGLCCPQNPHRSSARRMLVLLIAALCKCHPVSAVKLLPRILTYISLRLRDKETKVTDACVTLVSALVLHVAPESATKSNAENLQNRSRNDGSGTSGAATETNTLSSFFDQITAPLLKETNAVGESATKCLCAVLSPVDFDGTSTPATKHLLAHAARIQPFYSKWVATLTTRMSGSDIYSTFSPSFLLLHAACSIARSTSGAASGRDSPSAAGSGLHESFLPHIPMIIEAIEDALRYGPREDWVLRKRAIELLTIIMEAFCEDSKAKEFFQSNLERLRQMALTGRQDPVSTVRECAIQTAHAFEAIEKCVKTAGVSTESKDPFAELEAHGDESIPENREPIEVTKKSPDRQQRRKSTSLKKQTKSEKSAPVSPFKQFLKRKPRYGTGLDIPAISPPRPVRTDTQTDEPEAHDENFGEQHGDESFNPSDGDHAEPLPDEQENAIHDHVQDQSLLATSNNRDSAPLTPSEAALEAVTLGDLDLAVRLCIVDDNLTTLRQILGRIRTPTPALLSSSTRNALFVSFLELIDDASDCWLVFPWLEALALDKSCYNGLDPRVLHELGEALLSLSCDPSKQGLAAGRALTQLGL</sequence>
<feature type="signal peptide" evidence="2">
    <location>
        <begin position="1"/>
        <end position="46"/>
    </location>
</feature>
<feature type="region of interest" description="Disordered" evidence="1">
    <location>
        <begin position="339"/>
        <end position="449"/>
    </location>
</feature>
<dbReference type="GO" id="GO:0008017">
    <property type="term" value="F:microtubule binding"/>
    <property type="evidence" value="ECO:0007669"/>
    <property type="project" value="InterPro"/>
</dbReference>
<dbReference type="InterPro" id="IPR011989">
    <property type="entry name" value="ARM-like"/>
</dbReference>
<feature type="compositionally biased region" description="Basic and acidic residues" evidence="1">
    <location>
        <begin position="423"/>
        <end position="446"/>
    </location>
</feature>
<dbReference type="SUPFAM" id="SSF48371">
    <property type="entry name" value="ARM repeat"/>
    <property type="match status" value="1"/>
</dbReference>
<organism evidence="3 4">
    <name type="scientific">Lagenidium giganteum</name>
    <dbReference type="NCBI Taxonomy" id="4803"/>
    <lineage>
        <taxon>Eukaryota</taxon>
        <taxon>Sar</taxon>
        <taxon>Stramenopiles</taxon>
        <taxon>Oomycota</taxon>
        <taxon>Peronosporomycetes</taxon>
        <taxon>Pythiales</taxon>
        <taxon>Pythiaceae</taxon>
    </lineage>
</organism>
<comment type="caution">
    <text evidence="3">The sequence shown here is derived from an EMBL/GenBank/DDBJ whole genome shotgun (WGS) entry which is preliminary data.</text>
</comment>
<accession>A0AAV2ZBU4</accession>
<evidence type="ECO:0000256" key="1">
    <source>
        <dbReference type="SAM" id="MobiDB-lite"/>
    </source>
</evidence>
<feature type="compositionally biased region" description="Basic and acidic residues" evidence="1">
    <location>
        <begin position="339"/>
        <end position="363"/>
    </location>
</feature>
<dbReference type="Gene3D" id="1.25.10.10">
    <property type="entry name" value="Leucine-rich Repeat Variant"/>
    <property type="match status" value="1"/>
</dbReference>
<gene>
    <name evidence="3" type="ORF">N0F65_006918</name>
</gene>
<feature type="region of interest" description="Disordered" evidence="1">
    <location>
        <begin position="90"/>
        <end position="109"/>
    </location>
</feature>
<feature type="compositionally biased region" description="Basic residues" evidence="1">
    <location>
        <begin position="364"/>
        <end position="374"/>
    </location>
</feature>
<evidence type="ECO:0000313" key="4">
    <source>
        <dbReference type="Proteomes" id="UP001146120"/>
    </source>
</evidence>
<dbReference type="GO" id="GO:0005874">
    <property type="term" value="C:microtubule"/>
    <property type="evidence" value="ECO:0007669"/>
    <property type="project" value="InterPro"/>
</dbReference>
<proteinExistence type="predicted"/>
<name>A0AAV2ZBU4_9STRA</name>
<reference evidence="3" key="2">
    <citation type="journal article" date="2023" name="Microbiol Resour">
        <title>Decontamination and Annotation of the Draft Genome Sequence of the Oomycete Lagenidium giganteum ARSEF 373.</title>
        <authorList>
            <person name="Morgan W.R."/>
            <person name="Tartar A."/>
        </authorList>
    </citation>
    <scope>NUCLEOTIDE SEQUENCE</scope>
    <source>
        <strain evidence="3">ARSEF 373</strain>
    </source>
</reference>
<dbReference type="EMBL" id="DAKRPA010000004">
    <property type="protein sequence ID" value="DBA04916.1"/>
    <property type="molecule type" value="Genomic_DNA"/>
</dbReference>
<dbReference type="InterPro" id="IPR016024">
    <property type="entry name" value="ARM-type_fold"/>
</dbReference>
<protein>
    <submittedName>
        <fullName evidence="3">Uncharacterized protein</fullName>
    </submittedName>
</protein>
<reference evidence="3" key="1">
    <citation type="submission" date="2022-11" db="EMBL/GenBank/DDBJ databases">
        <authorList>
            <person name="Morgan W.R."/>
            <person name="Tartar A."/>
        </authorList>
    </citation>
    <scope>NUCLEOTIDE SEQUENCE</scope>
    <source>
        <strain evidence="3">ARSEF 373</strain>
    </source>
</reference>